<dbReference type="AlphaFoldDB" id="D8SL14"/>
<dbReference type="STRING" id="88036.D8SL14"/>
<evidence type="ECO:0000256" key="1">
    <source>
        <dbReference type="ARBA" id="ARBA00022884"/>
    </source>
</evidence>
<dbReference type="KEGG" id="smo:SELMODRAFT_119349"/>
<dbReference type="SUPFAM" id="SSF54928">
    <property type="entry name" value="RNA-binding domain, RBD"/>
    <property type="match status" value="1"/>
</dbReference>
<evidence type="ECO:0000259" key="3">
    <source>
        <dbReference type="PROSITE" id="PS50102"/>
    </source>
</evidence>
<keyword evidence="1 2" id="KW-0694">RNA-binding</keyword>
<keyword evidence="5" id="KW-1185">Reference proteome</keyword>
<dbReference type="Gramene" id="EFJ14945">
    <property type="protein sequence ID" value="EFJ14945"/>
    <property type="gene ID" value="SELMODRAFT_119349"/>
</dbReference>
<dbReference type="EMBL" id="GL377625">
    <property type="protein sequence ID" value="EFJ14945.1"/>
    <property type="molecule type" value="Genomic_DNA"/>
</dbReference>
<protein>
    <recommendedName>
        <fullName evidence="3">RRM domain-containing protein</fullName>
    </recommendedName>
</protein>
<dbReference type="InterPro" id="IPR000504">
    <property type="entry name" value="RRM_dom"/>
</dbReference>
<dbReference type="InterPro" id="IPR035979">
    <property type="entry name" value="RBD_domain_sf"/>
</dbReference>
<evidence type="ECO:0000313" key="4">
    <source>
        <dbReference type="EMBL" id="EFJ14945.1"/>
    </source>
</evidence>
<name>D8SL14_SELML</name>
<dbReference type="InterPro" id="IPR051229">
    <property type="entry name" value="ALYREF_mRNA_export"/>
</dbReference>
<evidence type="ECO:0000313" key="5">
    <source>
        <dbReference type="Proteomes" id="UP000001514"/>
    </source>
</evidence>
<feature type="domain" description="RRM" evidence="3">
    <location>
        <begin position="10"/>
        <end position="85"/>
    </location>
</feature>
<reference evidence="4 5" key="1">
    <citation type="journal article" date="2011" name="Science">
        <title>The Selaginella genome identifies genetic changes associated with the evolution of vascular plants.</title>
        <authorList>
            <person name="Banks J.A."/>
            <person name="Nishiyama T."/>
            <person name="Hasebe M."/>
            <person name="Bowman J.L."/>
            <person name="Gribskov M."/>
            <person name="dePamphilis C."/>
            <person name="Albert V.A."/>
            <person name="Aono N."/>
            <person name="Aoyama T."/>
            <person name="Ambrose B.A."/>
            <person name="Ashton N.W."/>
            <person name="Axtell M.J."/>
            <person name="Barker E."/>
            <person name="Barker M.S."/>
            <person name="Bennetzen J.L."/>
            <person name="Bonawitz N.D."/>
            <person name="Chapple C."/>
            <person name="Cheng C."/>
            <person name="Correa L.G."/>
            <person name="Dacre M."/>
            <person name="DeBarry J."/>
            <person name="Dreyer I."/>
            <person name="Elias M."/>
            <person name="Engstrom E.M."/>
            <person name="Estelle M."/>
            <person name="Feng L."/>
            <person name="Finet C."/>
            <person name="Floyd S.K."/>
            <person name="Frommer W.B."/>
            <person name="Fujita T."/>
            <person name="Gramzow L."/>
            <person name="Gutensohn M."/>
            <person name="Harholt J."/>
            <person name="Hattori M."/>
            <person name="Heyl A."/>
            <person name="Hirai T."/>
            <person name="Hiwatashi Y."/>
            <person name="Ishikawa M."/>
            <person name="Iwata M."/>
            <person name="Karol K.G."/>
            <person name="Koehler B."/>
            <person name="Kolukisaoglu U."/>
            <person name="Kubo M."/>
            <person name="Kurata T."/>
            <person name="Lalonde S."/>
            <person name="Li K."/>
            <person name="Li Y."/>
            <person name="Litt A."/>
            <person name="Lyons E."/>
            <person name="Manning G."/>
            <person name="Maruyama T."/>
            <person name="Michael T.P."/>
            <person name="Mikami K."/>
            <person name="Miyazaki S."/>
            <person name="Morinaga S."/>
            <person name="Murata T."/>
            <person name="Mueller-Roeber B."/>
            <person name="Nelson D.R."/>
            <person name="Obara M."/>
            <person name="Oguri Y."/>
            <person name="Olmstead R.G."/>
            <person name="Onodera N."/>
            <person name="Petersen B.L."/>
            <person name="Pils B."/>
            <person name="Prigge M."/>
            <person name="Rensing S.A."/>
            <person name="Riano-Pachon D.M."/>
            <person name="Roberts A.W."/>
            <person name="Sato Y."/>
            <person name="Scheller H.V."/>
            <person name="Schulz B."/>
            <person name="Schulz C."/>
            <person name="Shakirov E.V."/>
            <person name="Shibagaki N."/>
            <person name="Shinohara N."/>
            <person name="Shippen D.E."/>
            <person name="Soerensen I."/>
            <person name="Sotooka R."/>
            <person name="Sugimoto N."/>
            <person name="Sugita M."/>
            <person name="Sumikawa N."/>
            <person name="Tanurdzic M."/>
            <person name="Theissen G."/>
            <person name="Ulvskov P."/>
            <person name="Wakazuki S."/>
            <person name="Weng J.K."/>
            <person name="Willats W.W."/>
            <person name="Wipf D."/>
            <person name="Wolf P.G."/>
            <person name="Yang L."/>
            <person name="Zimmer A.D."/>
            <person name="Zhu Q."/>
            <person name="Mitros T."/>
            <person name="Hellsten U."/>
            <person name="Loque D."/>
            <person name="Otillar R."/>
            <person name="Salamov A."/>
            <person name="Schmutz J."/>
            <person name="Shapiro H."/>
            <person name="Lindquist E."/>
            <person name="Lucas S."/>
            <person name="Rokhsar D."/>
            <person name="Grigoriev I.V."/>
        </authorList>
    </citation>
    <scope>NUCLEOTIDE SEQUENCE [LARGE SCALE GENOMIC DNA]</scope>
</reference>
<dbReference type="Proteomes" id="UP000001514">
    <property type="component" value="Unassembled WGS sequence"/>
</dbReference>
<accession>D8SL14</accession>
<evidence type="ECO:0000256" key="2">
    <source>
        <dbReference type="PROSITE-ProRule" id="PRU00176"/>
    </source>
</evidence>
<dbReference type="PROSITE" id="PS50102">
    <property type="entry name" value="RRM"/>
    <property type="match status" value="1"/>
</dbReference>
<dbReference type="InParanoid" id="D8SL14"/>
<gene>
    <name evidence="4" type="ORF">SELMODRAFT_119349</name>
</gene>
<dbReference type="Gene3D" id="3.30.70.330">
    <property type="match status" value="1"/>
</dbReference>
<dbReference type="PANTHER" id="PTHR19965">
    <property type="entry name" value="RNA AND EXPORT FACTOR BINDING PROTEIN"/>
    <property type="match status" value="1"/>
</dbReference>
<dbReference type="PANTHER" id="PTHR19965:SF35">
    <property type="entry name" value="RNA ANNEALING PROTEIN YRA1"/>
    <property type="match status" value="1"/>
</dbReference>
<dbReference type="SMART" id="SM00360">
    <property type="entry name" value="RRM"/>
    <property type="match status" value="1"/>
</dbReference>
<dbReference type="HOGENOM" id="CLU_165211_0_0_1"/>
<organism evidence="5">
    <name type="scientific">Selaginella moellendorffii</name>
    <name type="common">Spikemoss</name>
    <dbReference type="NCBI Taxonomy" id="88036"/>
    <lineage>
        <taxon>Eukaryota</taxon>
        <taxon>Viridiplantae</taxon>
        <taxon>Streptophyta</taxon>
        <taxon>Embryophyta</taxon>
        <taxon>Tracheophyta</taxon>
        <taxon>Lycopodiopsida</taxon>
        <taxon>Selaginellales</taxon>
        <taxon>Selaginellaceae</taxon>
        <taxon>Selaginella</taxon>
    </lineage>
</organism>
<dbReference type="Pfam" id="PF00076">
    <property type="entry name" value="RRM_1"/>
    <property type="match status" value="1"/>
</dbReference>
<sequence>MDVIDLEIGNKIYISNLDEYATNEDLQELFSEIGELKSWRVHRDKLGNSRGTAEVVFARRSDAERAKKLYNNVMLGIKRLRIEIA</sequence>
<dbReference type="GO" id="GO:0003723">
    <property type="term" value="F:RNA binding"/>
    <property type="evidence" value="ECO:0007669"/>
    <property type="project" value="UniProtKB-UniRule"/>
</dbReference>
<dbReference type="eggNOG" id="KOG0533">
    <property type="taxonomic scope" value="Eukaryota"/>
</dbReference>
<dbReference type="InterPro" id="IPR012677">
    <property type="entry name" value="Nucleotide-bd_a/b_plait_sf"/>
</dbReference>
<dbReference type="OMA" id="DVIWQHH"/>
<proteinExistence type="predicted"/>